<name>B3V5Q7_9ARCH</name>
<dbReference type="EMBL" id="EU686620">
    <property type="protein sequence ID" value="ACF09609.1"/>
    <property type="molecule type" value="Genomic_DNA"/>
</dbReference>
<protein>
    <submittedName>
        <fullName evidence="1">Uncharacterized protein</fullName>
    </submittedName>
</protein>
<evidence type="ECO:0000313" key="1">
    <source>
        <dbReference type="EMBL" id="ACF09609.1"/>
    </source>
</evidence>
<sequence>MKVSILIISLLFLLSFVPNVQGQINDDFITTLDSNIIITEIGSGIINYRFSVTNNGLTAGTFDEDLIFYLPLEYEKKISGHNIISSSEHIVSFSKDRKNVLIKIETLKPISINSGADIGIELELVIDDFIEKTERVGMYKALVPLVTSTNLLIHLEKVSVEVPGSAPFMNVTEQWERRQELYTEFQETSFNNVERKDERFGYIYILENSGQNSFSIIEINDILREIYISNKGDVMIRETITFTNRGFNGSILEFIALDLVGPERDNNNVPIVRNITSVPNREPVVLDSRDITLINSPVNRLPIKEIIRNPVGQGIMAVIKYEYKLDNTNIEINDFSISANIETKSPLNALANNYQIKILNSDSYKIKSQTTNLKLEGNDQFYAEDITIEYSPGIAWASNISLPIGTTLFIIVLLGSMSNIEKPKEEEENEIIIKMKEFTEFYNKKIPTIRNISSGIKKWDKDDIQKKHIDNVKNELNSIKSRTAGEFASLKRDIINLDASQKELFDNITRYEQSFERDIFQMLQLCEQKRLNRINLPELEKRLSDYEKNVDDKINKTIAGIQTAISNLLYK</sequence>
<reference evidence="1" key="2">
    <citation type="submission" date="2008-05" db="EMBL/GenBank/DDBJ databases">
        <authorList>
            <person name="Martin-Cuadrado A.-B."/>
            <person name="Rodriguez-Valera F."/>
            <person name="Moreira D."/>
            <person name="Alba J.-C."/>
            <person name="Ivars-Martinez E."/>
            <person name="Henn M.R."/>
            <person name="Talla E."/>
            <person name="Lopez-Garcia P."/>
        </authorList>
    </citation>
    <scope>NUCLEOTIDE SEQUENCE</scope>
</reference>
<dbReference type="AlphaFoldDB" id="B3V5Q7"/>
<accession>B3V5Q7</accession>
<reference evidence="1" key="1">
    <citation type="journal article" date="2008" name="ISME J.">
        <title>Hindsight in the relative abundance, metabolic potential and genome dynamics of uncultivated marine archaea from comparative metagenomic analyses of bathypelagic plankton of different oceanic regions.</title>
        <authorList>
            <person name="Martin-Cuadrado A.B."/>
            <person name="Rodriguez-Valera F."/>
            <person name="Moreira D."/>
            <person name="Alba J.C."/>
            <person name="Ivars-Martinez E."/>
            <person name="Henn M.R."/>
            <person name="Talla E."/>
            <person name="Lopez-Garcia P."/>
        </authorList>
    </citation>
    <scope>NUCLEOTIDE SEQUENCE</scope>
</reference>
<proteinExistence type="predicted"/>
<organism evidence="1">
    <name type="scientific">uncultured marine crenarchaeote AD1000-325-A12</name>
    <dbReference type="NCBI Taxonomy" id="526639"/>
    <lineage>
        <taxon>Archaea</taxon>
        <taxon>Nitrososphaerota</taxon>
        <taxon>Nitrososphaeria</taxon>
        <taxon>Nitrosopumilales</taxon>
        <taxon>environmental samples</taxon>
    </lineage>
</organism>